<proteinExistence type="predicted"/>
<comment type="caution">
    <text evidence="3">The sequence shown here is derived from an EMBL/GenBank/DDBJ whole genome shotgun (WGS) entry which is preliminary data.</text>
</comment>
<dbReference type="SUPFAM" id="SSF52058">
    <property type="entry name" value="L domain-like"/>
    <property type="match status" value="1"/>
</dbReference>
<dbReference type="PANTHER" id="PTHR46652">
    <property type="entry name" value="LEUCINE-RICH REPEAT AND IQ DOMAIN-CONTAINING PROTEIN 1-RELATED"/>
    <property type="match status" value="1"/>
</dbReference>
<gene>
    <name evidence="3" type="ORF">FisN_16Lh186</name>
</gene>
<dbReference type="InterPro" id="IPR032675">
    <property type="entry name" value="LRR_dom_sf"/>
</dbReference>
<organism evidence="3 4">
    <name type="scientific">Fistulifera solaris</name>
    <name type="common">Oleaginous diatom</name>
    <dbReference type="NCBI Taxonomy" id="1519565"/>
    <lineage>
        <taxon>Eukaryota</taxon>
        <taxon>Sar</taxon>
        <taxon>Stramenopiles</taxon>
        <taxon>Ochrophyta</taxon>
        <taxon>Bacillariophyta</taxon>
        <taxon>Bacillariophyceae</taxon>
        <taxon>Bacillariophycidae</taxon>
        <taxon>Naviculales</taxon>
        <taxon>Naviculaceae</taxon>
        <taxon>Fistulifera</taxon>
    </lineage>
</organism>
<reference evidence="3 4" key="1">
    <citation type="journal article" date="2015" name="Plant Cell">
        <title>Oil accumulation by the oleaginous diatom Fistulifera solaris as revealed by the genome and transcriptome.</title>
        <authorList>
            <person name="Tanaka T."/>
            <person name="Maeda Y."/>
            <person name="Veluchamy A."/>
            <person name="Tanaka M."/>
            <person name="Abida H."/>
            <person name="Marechal E."/>
            <person name="Bowler C."/>
            <person name="Muto M."/>
            <person name="Sunaga Y."/>
            <person name="Tanaka M."/>
            <person name="Yoshino T."/>
            <person name="Taniguchi T."/>
            <person name="Fukuda Y."/>
            <person name="Nemoto M."/>
            <person name="Matsumoto M."/>
            <person name="Wong P.S."/>
            <person name="Aburatani S."/>
            <person name="Fujibuchi W."/>
        </authorList>
    </citation>
    <scope>NUCLEOTIDE SEQUENCE [LARGE SCALE GENOMIC DNA]</scope>
    <source>
        <strain evidence="3 4">JPCC DA0580</strain>
    </source>
</reference>
<keyword evidence="2" id="KW-0677">Repeat</keyword>
<dbReference type="PROSITE" id="PS51450">
    <property type="entry name" value="LRR"/>
    <property type="match status" value="6"/>
</dbReference>
<dbReference type="InterPro" id="IPR001611">
    <property type="entry name" value="Leu-rich_rpt"/>
</dbReference>
<accession>A0A1Z5KJQ0</accession>
<protein>
    <recommendedName>
        <fullName evidence="5">Protein phosphatase 1 regulatory subunit 7</fullName>
    </recommendedName>
</protein>
<dbReference type="InterPro" id="IPR050836">
    <property type="entry name" value="SDS22/Internalin_LRR"/>
</dbReference>
<evidence type="ECO:0000256" key="1">
    <source>
        <dbReference type="ARBA" id="ARBA00022614"/>
    </source>
</evidence>
<name>A0A1Z5KJQ0_FISSO</name>
<keyword evidence="4" id="KW-1185">Reference proteome</keyword>
<keyword evidence="1" id="KW-0433">Leucine-rich repeat</keyword>
<evidence type="ECO:0008006" key="5">
    <source>
        <dbReference type="Google" id="ProtNLM"/>
    </source>
</evidence>
<dbReference type="InterPro" id="IPR025875">
    <property type="entry name" value="Leu-rich_rpt_4"/>
</dbReference>
<dbReference type="InParanoid" id="A0A1Z5KJQ0"/>
<dbReference type="Proteomes" id="UP000198406">
    <property type="component" value="Unassembled WGS sequence"/>
</dbReference>
<dbReference type="SMART" id="SM00365">
    <property type="entry name" value="LRR_SD22"/>
    <property type="match status" value="8"/>
</dbReference>
<dbReference type="PANTHER" id="PTHR46652:SF3">
    <property type="entry name" value="LEUCINE-RICH REPEAT-CONTAINING PROTEIN 9"/>
    <property type="match status" value="1"/>
</dbReference>
<dbReference type="Gene3D" id="3.80.10.10">
    <property type="entry name" value="Ribonuclease Inhibitor"/>
    <property type="match status" value="3"/>
</dbReference>
<dbReference type="SMART" id="SM00369">
    <property type="entry name" value="LRR_TYP"/>
    <property type="match status" value="5"/>
</dbReference>
<dbReference type="Pfam" id="PF12799">
    <property type="entry name" value="LRR_4"/>
    <property type="match status" value="1"/>
</dbReference>
<dbReference type="InterPro" id="IPR003591">
    <property type="entry name" value="Leu-rich_rpt_typical-subtyp"/>
</dbReference>
<dbReference type="Pfam" id="PF13516">
    <property type="entry name" value="LRR_6"/>
    <property type="match status" value="2"/>
</dbReference>
<dbReference type="OrthoDB" id="7451790at2759"/>
<dbReference type="EMBL" id="BDSP01000240">
    <property type="protein sequence ID" value="GAX26345.1"/>
    <property type="molecule type" value="Genomic_DNA"/>
</dbReference>
<evidence type="ECO:0000313" key="4">
    <source>
        <dbReference type="Proteomes" id="UP000198406"/>
    </source>
</evidence>
<sequence length="403" mass="45405">MTQIEFEEKQPDEKPTAQVDLPLEWTQLGKTNTTEHDDKLLPIRYPEEVTDIDKDDDELMVVGTAGMKITNLGPDFHTRLNSNLKQLILRSHVIRKMEGLQGLRQLELLELYDNQVEALQCLDEGEGGAPGMTLRTLDMSYNVIRDMSPVQVCPNLVDLYLANNKLKTMAGLQGLHHLRKLDLGANRIRVMDGDELSGLVNLEELWLGKNKIEKIEGLEALTKLRKLDVQSNRLTCVEHLQAQQETLEELYLAHNAIDNAGASQPTGLALTFPNLSVLDLNRNKLTSTDPLVHLKSLDELWISGNLIASFDDVQSLTELDALSTIYLEYNECQKDPLYRKKLQELMPNLKQIDADLIGGLASHGLPSAPRLPALTEEERLQQLQEQIIERARAETERKGGLKK</sequence>
<dbReference type="Pfam" id="PF13855">
    <property type="entry name" value="LRR_8"/>
    <property type="match status" value="1"/>
</dbReference>
<dbReference type="AlphaFoldDB" id="A0A1Z5KJQ0"/>
<evidence type="ECO:0000313" key="3">
    <source>
        <dbReference type="EMBL" id="GAX26345.1"/>
    </source>
</evidence>
<evidence type="ECO:0000256" key="2">
    <source>
        <dbReference type="ARBA" id="ARBA00022737"/>
    </source>
</evidence>